<sequence length="326" mass="36868">MRRSGWTRPNSAGAQLVILTVKHHDGFCLWPSAYTNFSVASSSWRGGKGDVVAEFVAAARERGLDVGFYLSPWDLHESCYGDTLLYNEFYLAQLPELLTGYGPISEVWLDGAKSPTAVNMSYDFELWFDTIHPWCQHLFRCWPRHPMGWERVWRGRTTMLGDGEQIFHYDRQEQWPVLDVLRECWNRLAPSGVRYLHQARNCLLLLNIPPNSSGLIDESDFQTLERFSSAIDSIFSVNLAANPLSVTASSIRSSSFGPKQILDERMETFWAPMQGESTGWIELDLGKVSKVQRTGDPRASKHGTKGHGISRRVMGQQAGLVPGEQR</sequence>
<evidence type="ECO:0000259" key="7">
    <source>
        <dbReference type="PROSITE" id="PS50022"/>
    </source>
</evidence>
<dbReference type="PROSITE" id="PS50022">
    <property type="entry name" value="FA58C_3"/>
    <property type="match status" value="1"/>
</dbReference>
<evidence type="ECO:0000256" key="2">
    <source>
        <dbReference type="ARBA" id="ARBA00012662"/>
    </source>
</evidence>
<evidence type="ECO:0000256" key="4">
    <source>
        <dbReference type="ARBA" id="ARBA00022801"/>
    </source>
</evidence>
<dbReference type="SUPFAM" id="SSF49785">
    <property type="entry name" value="Galactose-binding domain-like"/>
    <property type="match status" value="1"/>
</dbReference>
<dbReference type="GO" id="GO:0004560">
    <property type="term" value="F:alpha-L-fucosidase activity"/>
    <property type="evidence" value="ECO:0000318"/>
    <property type="project" value="GO_Central"/>
</dbReference>
<dbReference type="Pfam" id="PF01120">
    <property type="entry name" value="Alpha_L_fucos"/>
    <property type="match status" value="1"/>
</dbReference>
<evidence type="ECO:0000256" key="5">
    <source>
        <dbReference type="ARBA" id="ARBA00023295"/>
    </source>
</evidence>
<evidence type="ECO:0000256" key="6">
    <source>
        <dbReference type="SAM" id="MobiDB-lite"/>
    </source>
</evidence>
<dbReference type="InterPro" id="IPR057739">
    <property type="entry name" value="Glyco_hydro_29_N"/>
</dbReference>
<dbReference type="Gramene" id="EFJ27453">
    <property type="protein sequence ID" value="EFJ27453"/>
    <property type="gene ID" value="SELMODRAFT_412246"/>
</dbReference>
<dbReference type="PANTHER" id="PTHR10030:SF37">
    <property type="entry name" value="ALPHA-L-FUCOSIDASE-RELATED"/>
    <property type="match status" value="1"/>
</dbReference>
<keyword evidence="5" id="KW-0326">Glycosidase</keyword>
<dbReference type="InterPro" id="IPR008979">
    <property type="entry name" value="Galactose-bd-like_sf"/>
</dbReference>
<keyword evidence="3" id="KW-0732">Signal</keyword>
<dbReference type="SUPFAM" id="SSF51445">
    <property type="entry name" value="(Trans)glycosidases"/>
    <property type="match status" value="1"/>
</dbReference>
<dbReference type="HOGENOM" id="CLU_002934_7_1_1"/>
<keyword evidence="4" id="KW-0378">Hydrolase</keyword>
<dbReference type="eggNOG" id="KOG3340">
    <property type="taxonomic scope" value="Eukaryota"/>
</dbReference>
<evidence type="ECO:0000313" key="9">
    <source>
        <dbReference type="Proteomes" id="UP000001514"/>
    </source>
</evidence>
<reference evidence="8 9" key="1">
    <citation type="journal article" date="2011" name="Science">
        <title>The Selaginella genome identifies genetic changes associated with the evolution of vascular plants.</title>
        <authorList>
            <person name="Banks J.A."/>
            <person name="Nishiyama T."/>
            <person name="Hasebe M."/>
            <person name="Bowman J.L."/>
            <person name="Gribskov M."/>
            <person name="dePamphilis C."/>
            <person name="Albert V.A."/>
            <person name="Aono N."/>
            <person name="Aoyama T."/>
            <person name="Ambrose B.A."/>
            <person name="Ashton N.W."/>
            <person name="Axtell M.J."/>
            <person name="Barker E."/>
            <person name="Barker M.S."/>
            <person name="Bennetzen J.L."/>
            <person name="Bonawitz N.D."/>
            <person name="Chapple C."/>
            <person name="Cheng C."/>
            <person name="Correa L.G."/>
            <person name="Dacre M."/>
            <person name="DeBarry J."/>
            <person name="Dreyer I."/>
            <person name="Elias M."/>
            <person name="Engstrom E.M."/>
            <person name="Estelle M."/>
            <person name="Feng L."/>
            <person name="Finet C."/>
            <person name="Floyd S.K."/>
            <person name="Frommer W.B."/>
            <person name="Fujita T."/>
            <person name="Gramzow L."/>
            <person name="Gutensohn M."/>
            <person name="Harholt J."/>
            <person name="Hattori M."/>
            <person name="Heyl A."/>
            <person name="Hirai T."/>
            <person name="Hiwatashi Y."/>
            <person name="Ishikawa M."/>
            <person name="Iwata M."/>
            <person name="Karol K.G."/>
            <person name="Koehler B."/>
            <person name="Kolukisaoglu U."/>
            <person name="Kubo M."/>
            <person name="Kurata T."/>
            <person name="Lalonde S."/>
            <person name="Li K."/>
            <person name="Li Y."/>
            <person name="Litt A."/>
            <person name="Lyons E."/>
            <person name="Manning G."/>
            <person name="Maruyama T."/>
            <person name="Michael T.P."/>
            <person name="Mikami K."/>
            <person name="Miyazaki S."/>
            <person name="Morinaga S."/>
            <person name="Murata T."/>
            <person name="Mueller-Roeber B."/>
            <person name="Nelson D.R."/>
            <person name="Obara M."/>
            <person name="Oguri Y."/>
            <person name="Olmstead R.G."/>
            <person name="Onodera N."/>
            <person name="Petersen B.L."/>
            <person name="Pils B."/>
            <person name="Prigge M."/>
            <person name="Rensing S.A."/>
            <person name="Riano-Pachon D.M."/>
            <person name="Roberts A.W."/>
            <person name="Sato Y."/>
            <person name="Scheller H.V."/>
            <person name="Schulz B."/>
            <person name="Schulz C."/>
            <person name="Shakirov E.V."/>
            <person name="Shibagaki N."/>
            <person name="Shinohara N."/>
            <person name="Shippen D.E."/>
            <person name="Soerensen I."/>
            <person name="Sotooka R."/>
            <person name="Sugimoto N."/>
            <person name="Sugita M."/>
            <person name="Sumikawa N."/>
            <person name="Tanurdzic M."/>
            <person name="Theissen G."/>
            <person name="Ulvskov P."/>
            <person name="Wakazuki S."/>
            <person name="Weng J.K."/>
            <person name="Willats W.W."/>
            <person name="Wipf D."/>
            <person name="Wolf P.G."/>
            <person name="Yang L."/>
            <person name="Zimmer A.D."/>
            <person name="Zhu Q."/>
            <person name="Mitros T."/>
            <person name="Hellsten U."/>
            <person name="Loque D."/>
            <person name="Otillar R."/>
            <person name="Salamov A."/>
            <person name="Schmutz J."/>
            <person name="Shapiro H."/>
            <person name="Lindquist E."/>
            <person name="Lucas S."/>
            <person name="Rokhsar D."/>
            <person name="Grigoriev I.V."/>
        </authorList>
    </citation>
    <scope>NUCLEOTIDE SEQUENCE [LARGE SCALE GENOMIC DNA]</scope>
</reference>
<dbReference type="AlphaFoldDB" id="D8RKJ1"/>
<dbReference type="GO" id="GO:0005764">
    <property type="term" value="C:lysosome"/>
    <property type="evidence" value="ECO:0000318"/>
    <property type="project" value="GO_Central"/>
</dbReference>
<organism evidence="9">
    <name type="scientific">Selaginella moellendorffii</name>
    <name type="common">Spikemoss</name>
    <dbReference type="NCBI Taxonomy" id="88036"/>
    <lineage>
        <taxon>Eukaryota</taxon>
        <taxon>Viridiplantae</taxon>
        <taxon>Streptophyta</taxon>
        <taxon>Embryophyta</taxon>
        <taxon>Tracheophyta</taxon>
        <taxon>Lycopodiopsida</taxon>
        <taxon>Selaginellales</taxon>
        <taxon>Selaginellaceae</taxon>
        <taxon>Selaginella</taxon>
    </lineage>
</organism>
<dbReference type="PANTHER" id="PTHR10030">
    <property type="entry name" value="ALPHA-L-FUCOSIDASE"/>
    <property type="match status" value="1"/>
</dbReference>
<name>D8RKJ1_SELML</name>
<dbReference type="KEGG" id="smo:SELMODRAFT_412246"/>
<dbReference type="Proteomes" id="UP000001514">
    <property type="component" value="Unassembled WGS sequence"/>
</dbReference>
<feature type="compositionally biased region" description="Basic residues" evidence="6">
    <location>
        <begin position="300"/>
        <end position="310"/>
    </location>
</feature>
<dbReference type="Gene3D" id="3.20.20.80">
    <property type="entry name" value="Glycosidases"/>
    <property type="match status" value="1"/>
</dbReference>
<gene>
    <name evidence="8" type="ORF">SELMODRAFT_412246</name>
</gene>
<dbReference type="EMBL" id="GL377582">
    <property type="protein sequence ID" value="EFJ27453.1"/>
    <property type="molecule type" value="Genomic_DNA"/>
</dbReference>
<evidence type="ECO:0000256" key="1">
    <source>
        <dbReference type="ARBA" id="ARBA00007951"/>
    </source>
</evidence>
<dbReference type="InterPro" id="IPR017853">
    <property type="entry name" value="GH"/>
</dbReference>
<accession>D8RKJ1</accession>
<proteinExistence type="inferred from homology"/>
<feature type="region of interest" description="Disordered" evidence="6">
    <location>
        <begin position="291"/>
        <end position="326"/>
    </location>
</feature>
<dbReference type="SMART" id="SM00812">
    <property type="entry name" value="Alpha_L_fucos"/>
    <property type="match status" value="1"/>
</dbReference>
<keyword evidence="9" id="KW-1185">Reference proteome</keyword>
<feature type="domain" description="F5/8 type C" evidence="7">
    <location>
        <begin position="232"/>
        <end position="291"/>
    </location>
</feature>
<protein>
    <recommendedName>
        <fullName evidence="2">alpha-L-fucosidase</fullName>
        <ecNumber evidence="2">3.2.1.51</ecNumber>
    </recommendedName>
</protein>
<dbReference type="EC" id="3.2.1.51" evidence="2"/>
<evidence type="ECO:0000313" key="8">
    <source>
        <dbReference type="EMBL" id="EFJ27453.1"/>
    </source>
</evidence>
<comment type="similarity">
    <text evidence="1">Belongs to the glycosyl hydrolase 29 family.</text>
</comment>
<dbReference type="GO" id="GO:0016139">
    <property type="term" value="P:glycoside catabolic process"/>
    <property type="evidence" value="ECO:0000318"/>
    <property type="project" value="GO_Central"/>
</dbReference>
<evidence type="ECO:0000256" key="3">
    <source>
        <dbReference type="ARBA" id="ARBA00022729"/>
    </source>
</evidence>
<dbReference type="InParanoid" id="D8RKJ1"/>
<dbReference type="GO" id="GO:0006004">
    <property type="term" value="P:fucose metabolic process"/>
    <property type="evidence" value="ECO:0000318"/>
    <property type="project" value="GO_Central"/>
</dbReference>
<dbReference type="InterPro" id="IPR000421">
    <property type="entry name" value="FA58C"/>
</dbReference>
<dbReference type="Gene3D" id="2.60.120.260">
    <property type="entry name" value="Galactose-binding domain-like"/>
    <property type="match status" value="1"/>
</dbReference>
<dbReference type="InterPro" id="IPR000933">
    <property type="entry name" value="Glyco_hydro_29"/>
</dbReference>